<organism evidence="1 2">
    <name type="scientific">Ameca splendens</name>
    <dbReference type="NCBI Taxonomy" id="208324"/>
    <lineage>
        <taxon>Eukaryota</taxon>
        <taxon>Metazoa</taxon>
        <taxon>Chordata</taxon>
        <taxon>Craniata</taxon>
        <taxon>Vertebrata</taxon>
        <taxon>Euteleostomi</taxon>
        <taxon>Actinopterygii</taxon>
        <taxon>Neopterygii</taxon>
        <taxon>Teleostei</taxon>
        <taxon>Neoteleostei</taxon>
        <taxon>Acanthomorphata</taxon>
        <taxon>Ovalentaria</taxon>
        <taxon>Atherinomorphae</taxon>
        <taxon>Cyprinodontiformes</taxon>
        <taxon>Goodeidae</taxon>
        <taxon>Ameca</taxon>
    </lineage>
</organism>
<comment type="caution">
    <text evidence="1">The sequence shown here is derived from an EMBL/GenBank/DDBJ whole genome shotgun (WGS) entry which is preliminary data.</text>
</comment>
<accession>A0ABV1ADP4</accession>
<protein>
    <recommendedName>
        <fullName evidence="3">Kinesin motor domain-containing protein</fullName>
    </recommendedName>
</protein>
<reference evidence="1 2" key="1">
    <citation type="submission" date="2021-06" db="EMBL/GenBank/DDBJ databases">
        <authorList>
            <person name="Palmer J.M."/>
        </authorList>
    </citation>
    <scope>NUCLEOTIDE SEQUENCE [LARGE SCALE GENOMIC DNA]</scope>
    <source>
        <strain evidence="1 2">AS_MEX2019</strain>
        <tissue evidence="1">Muscle</tissue>
    </source>
</reference>
<dbReference type="Proteomes" id="UP001469553">
    <property type="component" value="Unassembled WGS sequence"/>
</dbReference>
<evidence type="ECO:0000313" key="1">
    <source>
        <dbReference type="EMBL" id="MEQ2316376.1"/>
    </source>
</evidence>
<dbReference type="EMBL" id="JAHRIP010088689">
    <property type="protein sequence ID" value="MEQ2316376.1"/>
    <property type="molecule type" value="Genomic_DNA"/>
</dbReference>
<evidence type="ECO:0000313" key="2">
    <source>
        <dbReference type="Proteomes" id="UP001469553"/>
    </source>
</evidence>
<sequence>MGEPSLDDSNVKVAVRVRPMNRRESLDNKGTVSHKSSFTLQWFTQLYSRFPEQERKAQMTFPGCLPSGVCAVGYHVSSERRQQRQSG</sequence>
<evidence type="ECO:0008006" key="3">
    <source>
        <dbReference type="Google" id="ProtNLM"/>
    </source>
</evidence>
<proteinExistence type="predicted"/>
<name>A0ABV1ADP4_9TELE</name>
<keyword evidence="2" id="KW-1185">Reference proteome</keyword>
<gene>
    <name evidence="1" type="ORF">AMECASPLE_031909</name>
</gene>